<evidence type="ECO:0000256" key="2">
    <source>
        <dbReference type="ARBA" id="ARBA00022857"/>
    </source>
</evidence>
<dbReference type="GO" id="GO:0004777">
    <property type="term" value="F:succinate-semialdehyde dehydrogenase (NAD+) activity"/>
    <property type="evidence" value="ECO:0007669"/>
    <property type="project" value="TreeGrafter"/>
</dbReference>
<reference evidence="5" key="2">
    <citation type="submission" date="2021-01" db="EMBL/GenBank/DDBJ databases">
        <authorList>
            <person name="Kang M."/>
        </authorList>
    </citation>
    <scope>NUCLEOTIDE SEQUENCE</scope>
    <source>
        <strain evidence="5">KACC 17527</strain>
    </source>
</reference>
<dbReference type="Gene3D" id="3.40.309.10">
    <property type="entry name" value="Aldehyde Dehydrogenase, Chain A, domain 2"/>
    <property type="match status" value="1"/>
</dbReference>
<dbReference type="InterPro" id="IPR044148">
    <property type="entry name" value="ALDH_GabD1-like"/>
</dbReference>
<accession>A0A934TR42</accession>
<dbReference type="InterPro" id="IPR016163">
    <property type="entry name" value="Ald_DH_C"/>
</dbReference>
<protein>
    <submittedName>
        <fullName evidence="5">NAD-dependent succinate-semialdehyde dehydrogenase</fullName>
    </submittedName>
</protein>
<keyword evidence="2" id="KW-0521">NADP</keyword>
<dbReference type="Proteomes" id="UP000630528">
    <property type="component" value="Unassembled WGS sequence"/>
</dbReference>
<dbReference type="Gene3D" id="3.40.605.10">
    <property type="entry name" value="Aldehyde Dehydrogenase, Chain A, domain 1"/>
    <property type="match status" value="1"/>
</dbReference>
<dbReference type="Pfam" id="PF00171">
    <property type="entry name" value="Aldedh"/>
    <property type="match status" value="1"/>
</dbReference>
<gene>
    <name evidence="5" type="ORF">JJB11_07480</name>
</gene>
<dbReference type="SUPFAM" id="SSF53720">
    <property type="entry name" value="ALDH-like"/>
    <property type="match status" value="1"/>
</dbReference>
<dbReference type="InterPro" id="IPR047110">
    <property type="entry name" value="GABD/Sad-like"/>
</dbReference>
<dbReference type="PANTHER" id="PTHR43217">
    <property type="entry name" value="SUCCINATE SEMIALDEHYDE DEHYDROGENASE [NAD(P)+] SAD"/>
    <property type="match status" value="1"/>
</dbReference>
<evidence type="ECO:0000313" key="6">
    <source>
        <dbReference type="Proteomes" id="UP000630528"/>
    </source>
</evidence>
<dbReference type="RefSeq" id="WP_201167873.1">
    <property type="nucleotide sequence ID" value="NZ_JAEPWM010000002.1"/>
</dbReference>
<dbReference type="FunFam" id="3.40.309.10:FF:000009">
    <property type="entry name" value="Aldehyde dehydrogenase A"/>
    <property type="match status" value="1"/>
</dbReference>
<dbReference type="InterPro" id="IPR016160">
    <property type="entry name" value="Ald_DH_CS_CYS"/>
</dbReference>
<evidence type="ECO:0000313" key="5">
    <source>
        <dbReference type="EMBL" id="MBK6005933.1"/>
    </source>
</evidence>
<name>A0A934TR42_9BURK</name>
<proteinExistence type="inferred from homology"/>
<dbReference type="AlphaFoldDB" id="A0A934TR42"/>
<dbReference type="InterPro" id="IPR016161">
    <property type="entry name" value="Ald_DH/histidinol_DH"/>
</dbReference>
<evidence type="ECO:0000259" key="4">
    <source>
        <dbReference type="Pfam" id="PF00171"/>
    </source>
</evidence>
<dbReference type="PANTHER" id="PTHR43217:SF1">
    <property type="entry name" value="SUCCINATE SEMIALDEHYDE DEHYDROGENASE [NAD(P)+] SAD"/>
    <property type="match status" value="1"/>
</dbReference>
<keyword evidence="3" id="KW-0560">Oxidoreductase</keyword>
<keyword evidence="6" id="KW-1185">Reference proteome</keyword>
<dbReference type="InterPro" id="IPR015590">
    <property type="entry name" value="Aldehyde_DH_dom"/>
</dbReference>
<reference evidence="5" key="1">
    <citation type="journal article" date="2012" name="J. Microbiol. Biotechnol.">
        <title>Ramlibacter ginsenosidimutans sp. nov., with ginsenoside-converting activity.</title>
        <authorList>
            <person name="Wang L."/>
            <person name="An D.S."/>
            <person name="Kim S.G."/>
            <person name="Jin F.X."/>
            <person name="Kim S.C."/>
            <person name="Lee S.T."/>
            <person name="Im W.T."/>
        </authorList>
    </citation>
    <scope>NUCLEOTIDE SEQUENCE</scope>
    <source>
        <strain evidence="5">KACC 17527</strain>
    </source>
</reference>
<dbReference type="PROSITE" id="PS00070">
    <property type="entry name" value="ALDEHYDE_DEHYDR_CYS"/>
    <property type="match status" value="1"/>
</dbReference>
<dbReference type="InterPro" id="IPR016162">
    <property type="entry name" value="Ald_DH_N"/>
</dbReference>
<dbReference type="CDD" id="cd07100">
    <property type="entry name" value="ALDH_SSADH1_GabD1"/>
    <property type="match status" value="1"/>
</dbReference>
<organism evidence="5 6">
    <name type="scientific">Ramlibacter ginsenosidimutans</name>
    <dbReference type="NCBI Taxonomy" id="502333"/>
    <lineage>
        <taxon>Bacteria</taxon>
        <taxon>Pseudomonadati</taxon>
        <taxon>Pseudomonadota</taxon>
        <taxon>Betaproteobacteria</taxon>
        <taxon>Burkholderiales</taxon>
        <taxon>Comamonadaceae</taxon>
        <taxon>Ramlibacter</taxon>
    </lineage>
</organism>
<comment type="caution">
    <text evidence="5">The sequence shown here is derived from an EMBL/GenBank/DDBJ whole genome shotgun (WGS) entry which is preliminary data.</text>
</comment>
<feature type="domain" description="Aldehyde dehydrogenase" evidence="4">
    <location>
        <begin position="4"/>
        <end position="452"/>
    </location>
</feature>
<comment type="similarity">
    <text evidence="1">Belongs to the aldehyde dehydrogenase family.</text>
</comment>
<dbReference type="FunFam" id="3.40.605.10:FF:000012">
    <property type="entry name" value="NAD-dependent succinate-semialdehyde dehydrogenase"/>
    <property type="match status" value="1"/>
</dbReference>
<evidence type="ECO:0000256" key="1">
    <source>
        <dbReference type="ARBA" id="ARBA00009986"/>
    </source>
</evidence>
<sequence>MPLQSINPATDTILSTYQEMSSSEVADIVRVTHAAHLQWRGTSMDQRAGILRGAAHLLRSRSDEWAQLMAAEMGKPVRDGVAEARKCADCCDYFAEQGAAMLARESVPTDDQHDSFVVYEPLGVVLAVMPWNFPFWQAFRALAPAIMAGNAIVLKHASNVCGCAIALERILRDAGAPEHLFRTLLIGSSRVDAVIEHPLVRGVTLTGSSDAGRAVASKAGQVLKKCVLELGGSDAYLVLEDADLDMAATICAKARLVNGGQSCIAGKRFLVVDPVREEFEKRFVAKMAAVRQGDPLDQATEIGPMARRDLRDQLQRQVTASVDRGARCLLGGSIPAGPGAFYPPTVLTDVRPGMPAYDEEVFGPVAAIIPVRDEAAAIEVANDSMFGLGGGVVTRDLARGQRVAAALECGCMFVNEPVRSDPRLPFGGVKQSGYGRELSAFGIKEFVNVKSVVVNRG</sequence>
<dbReference type="EMBL" id="JAEPWM010000002">
    <property type="protein sequence ID" value="MBK6005933.1"/>
    <property type="molecule type" value="Genomic_DNA"/>
</dbReference>
<dbReference type="GO" id="GO:0004030">
    <property type="term" value="F:aldehyde dehydrogenase [NAD(P)+] activity"/>
    <property type="evidence" value="ECO:0007669"/>
    <property type="project" value="InterPro"/>
</dbReference>
<evidence type="ECO:0000256" key="3">
    <source>
        <dbReference type="ARBA" id="ARBA00023002"/>
    </source>
</evidence>